<dbReference type="InterPro" id="IPR023168">
    <property type="entry name" value="GatB_Yqey_C_2"/>
</dbReference>
<dbReference type="SUPFAM" id="SSF89095">
    <property type="entry name" value="GatB/YqeY motif"/>
    <property type="match status" value="1"/>
</dbReference>
<dbReference type="InterPro" id="IPR019004">
    <property type="entry name" value="YqeY/Aim41"/>
</dbReference>
<organism evidence="1 2">
    <name type="scientific">Wansuia hejianensis</name>
    <dbReference type="NCBI Taxonomy" id="2763667"/>
    <lineage>
        <taxon>Bacteria</taxon>
        <taxon>Bacillati</taxon>
        <taxon>Bacillota</taxon>
        <taxon>Clostridia</taxon>
        <taxon>Lachnospirales</taxon>
        <taxon>Lachnospiraceae</taxon>
        <taxon>Wansuia</taxon>
    </lineage>
</organism>
<dbReference type="Gene3D" id="1.10.10.410">
    <property type="match status" value="1"/>
</dbReference>
<dbReference type="PANTHER" id="PTHR28055">
    <property type="entry name" value="ALTERED INHERITANCE OF MITOCHONDRIA PROTEIN 41, MITOCHONDRIAL"/>
    <property type="match status" value="1"/>
</dbReference>
<dbReference type="RefSeq" id="WP_118646505.1">
    <property type="nucleotide sequence ID" value="NZ_CP060635.1"/>
</dbReference>
<keyword evidence="2" id="KW-1185">Reference proteome</keyword>
<dbReference type="GO" id="GO:0016884">
    <property type="term" value="F:carbon-nitrogen ligase activity, with glutamine as amido-N-donor"/>
    <property type="evidence" value="ECO:0007669"/>
    <property type="project" value="InterPro"/>
</dbReference>
<dbReference type="InterPro" id="IPR003789">
    <property type="entry name" value="Asn/Gln_tRNA_amidoTrase-B-like"/>
</dbReference>
<accession>A0A7G9GGR3</accession>
<evidence type="ECO:0000313" key="2">
    <source>
        <dbReference type="Proteomes" id="UP000515860"/>
    </source>
</evidence>
<dbReference type="Pfam" id="PF09424">
    <property type="entry name" value="YqeY"/>
    <property type="match status" value="1"/>
</dbReference>
<dbReference type="AlphaFoldDB" id="A0A7G9GGR3"/>
<reference evidence="1 2" key="1">
    <citation type="submission" date="2020-08" db="EMBL/GenBank/DDBJ databases">
        <authorList>
            <person name="Liu C."/>
            <person name="Sun Q."/>
        </authorList>
    </citation>
    <scope>NUCLEOTIDE SEQUENCE [LARGE SCALE GENOMIC DNA]</scope>
    <source>
        <strain evidence="1 2">NSJ-29</strain>
    </source>
</reference>
<name>A0A7G9GGR3_9FIRM</name>
<dbReference type="Proteomes" id="UP000515860">
    <property type="component" value="Chromosome"/>
</dbReference>
<dbReference type="Gene3D" id="1.10.1510.10">
    <property type="entry name" value="Uncharacterised protein YqeY/AIM41 PF09424, N-terminal domain"/>
    <property type="match status" value="1"/>
</dbReference>
<dbReference type="PANTHER" id="PTHR28055:SF1">
    <property type="entry name" value="ALTERED INHERITANCE OF MITOCHONDRIA PROTEIN 41, MITOCHONDRIAL"/>
    <property type="match status" value="1"/>
</dbReference>
<protein>
    <submittedName>
        <fullName evidence="1">GatB/YqeY domain-containing protein</fullName>
    </submittedName>
</protein>
<gene>
    <name evidence="1" type="ORF">H9Q79_06900</name>
</gene>
<proteinExistence type="predicted"/>
<dbReference type="KEGG" id="whj:H9Q79_06900"/>
<dbReference type="InterPro" id="IPR042184">
    <property type="entry name" value="YqeY/Aim41_N"/>
</dbReference>
<dbReference type="EMBL" id="CP060635">
    <property type="protein sequence ID" value="QNM09995.1"/>
    <property type="molecule type" value="Genomic_DNA"/>
</dbReference>
<evidence type="ECO:0000313" key="1">
    <source>
        <dbReference type="EMBL" id="QNM09995.1"/>
    </source>
</evidence>
<sequence>MELEQLRADMVAAMKAKDKPRKEAVSSLISAVKKAAIDEGCRDEVHPDLVDRVILKELKTVKEQIDTCPDTRADLKAEYQFRYDVIASYAPRQMSEEEVESYIREKFADVVATKNKGMIMKTVMADMKGKTDGKVISQVVAGLCK</sequence>